<evidence type="ECO:0000313" key="3">
    <source>
        <dbReference type="Proteomes" id="UP000824249"/>
    </source>
</evidence>
<reference evidence="2" key="2">
    <citation type="submission" date="2021-04" db="EMBL/GenBank/DDBJ databases">
        <authorList>
            <person name="Gilroy R."/>
        </authorList>
    </citation>
    <scope>NUCLEOTIDE SEQUENCE</scope>
    <source>
        <strain evidence="2">26628</strain>
    </source>
</reference>
<dbReference type="Proteomes" id="UP000824249">
    <property type="component" value="Unassembled WGS sequence"/>
</dbReference>
<proteinExistence type="predicted"/>
<protein>
    <recommendedName>
        <fullName evidence="4">Chorion class high-cysteine HCB protein 13</fullName>
    </recommendedName>
</protein>
<sequence>MNGFANSGGNGCLWILILLLILFFSQNGGLLQGIIGSSYLPVILAVLYCVCKNGGLCNLFGDCCK</sequence>
<keyword evidence="1" id="KW-0472">Membrane</keyword>
<dbReference type="EMBL" id="DXFD01000009">
    <property type="protein sequence ID" value="HIX46177.1"/>
    <property type="molecule type" value="Genomic_DNA"/>
</dbReference>
<evidence type="ECO:0000313" key="2">
    <source>
        <dbReference type="EMBL" id="HIX46177.1"/>
    </source>
</evidence>
<dbReference type="AlphaFoldDB" id="A0A9D2AQ58"/>
<keyword evidence="1" id="KW-1133">Transmembrane helix</keyword>
<reference evidence="2" key="1">
    <citation type="journal article" date="2021" name="PeerJ">
        <title>Extensive microbial diversity within the chicken gut microbiome revealed by metagenomics and culture.</title>
        <authorList>
            <person name="Gilroy R."/>
            <person name="Ravi A."/>
            <person name="Getino M."/>
            <person name="Pursley I."/>
            <person name="Horton D.L."/>
            <person name="Alikhan N.F."/>
            <person name="Baker D."/>
            <person name="Gharbi K."/>
            <person name="Hall N."/>
            <person name="Watson M."/>
            <person name="Adriaenssens E.M."/>
            <person name="Foster-Nyarko E."/>
            <person name="Jarju S."/>
            <person name="Secka A."/>
            <person name="Antonio M."/>
            <person name="Oren A."/>
            <person name="Chaudhuri R.R."/>
            <person name="La Ragione R."/>
            <person name="Hildebrand F."/>
            <person name="Pallen M.J."/>
        </authorList>
    </citation>
    <scope>NUCLEOTIDE SEQUENCE</scope>
    <source>
        <strain evidence="2">26628</strain>
    </source>
</reference>
<comment type="caution">
    <text evidence="2">The sequence shown here is derived from an EMBL/GenBank/DDBJ whole genome shotgun (WGS) entry which is preliminary data.</text>
</comment>
<gene>
    <name evidence="2" type="ORF">H9737_00625</name>
</gene>
<organism evidence="2 3">
    <name type="scientific">Candidatus Borkfalkia faecigallinarum</name>
    <dbReference type="NCBI Taxonomy" id="2838509"/>
    <lineage>
        <taxon>Bacteria</taxon>
        <taxon>Bacillati</taxon>
        <taxon>Bacillota</taxon>
        <taxon>Clostridia</taxon>
        <taxon>Christensenellales</taxon>
        <taxon>Christensenellaceae</taxon>
        <taxon>Candidatus Borkfalkia</taxon>
    </lineage>
</organism>
<keyword evidence="1" id="KW-0812">Transmembrane</keyword>
<evidence type="ECO:0008006" key="4">
    <source>
        <dbReference type="Google" id="ProtNLM"/>
    </source>
</evidence>
<feature type="transmembrane region" description="Helical" evidence="1">
    <location>
        <begin position="30"/>
        <end position="50"/>
    </location>
</feature>
<name>A0A9D2AQ58_9FIRM</name>
<evidence type="ECO:0000256" key="1">
    <source>
        <dbReference type="SAM" id="Phobius"/>
    </source>
</evidence>
<accession>A0A9D2AQ58</accession>
<feature type="transmembrane region" description="Helical" evidence="1">
    <location>
        <begin position="7"/>
        <end position="24"/>
    </location>
</feature>